<reference evidence="4 5" key="1">
    <citation type="journal article" date="2019" name="Emerg. Microbes Infect.">
        <title>Comprehensive subspecies identification of 175 nontuberculous mycobacteria species based on 7547 genomic profiles.</title>
        <authorList>
            <person name="Matsumoto Y."/>
            <person name="Kinjo T."/>
            <person name="Motooka D."/>
            <person name="Nabeya D."/>
            <person name="Jung N."/>
            <person name="Uechi K."/>
            <person name="Horii T."/>
            <person name="Iida T."/>
            <person name="Fujita J."/>
            <person name="Nakamura S."/>
        </authorList>
    </citation>
    <scope>NUCLEOTIDE SEQUENCE [LARGE SCALE GENOMIC DNA]</scope>
    <source>
        <strain evidence="4 5">JCM 15658</strain>
    </source>
</reference>
<gene>
    <name evidence="4" type="ORF">MMON_30570</name>
</gene>
<dbReference type="EMBL" id="AP022617">
    <property type="protein sequence ID" value="BBZ61756.1"/>
    <property type="molecule type" value="Genomic_DNA"/>
</dbReference>
<protein>
    <submittedName>
        <fullName evidence="4">Gentisate 1,2-dioxygenase</fullName>
    </submittedName>
</protein>
<organism evidence="4 5">
    <name type="scientific">Mycolicibacterium monacense</name>
    <name type="common">Mycobacterium monacense</name>
    <dbReference type="NCBI Taxonomy" id="85693"/>
    <lineage>
        <taxon>Bacteria</taxon>
        <taxon>Bacillati</taxon>
        <taxon>Actinomycetota</taxon>
        <taxon>Actinomycetes</taxon>
        <taxon>Mycobacteriales</taxon>
        <taxon>Mycobacteriaceae</taxon>
        <taxon>Mycolicibacterium</taxon>
    </lineage>
</organism>
<dbReference type="GO" id="GO:0051213">
    <property type="term" value="F:dioxygenase activity"/>
    <property type="evidence" value="ECO:0007669"/>
    <property type="project" value="UniProtKB-KW"/>
</dbReference>
<dbReference type="Gene3D" id="2.60.120.10">
    <property type="entry name" value="Jelly Rolls"/>
    <property type="match status" value="1"/>
</dbReference>
<evidence type="ECO:0000259" key="3">
    <source>
        <dbReference type="Pfam" id="PF07883"/>
    </source>
</evidence>
<proteinExistence type="predicted"/>
<dbReference type="PANTHER" id="PTHR41517">
    <property type="entry name" value="1,2-DIOXYGENASE PROTEIN-RELATED"/>
    <property type="match status" value="1"/>
</dbReference>
<dbReference type="InterPro" id="IPR014710">
    <property type="entry name" value="RmlC-like_jellyroll"/>
</dbReference>
<dbReference type="SUPFAM" id="SSF51182">
    <property type="entry name" value="RmlC-like cupins"/>
    <property type="match status" value="1"/>
</dbReference>
<evidence type="ECO:0000313" key="4">
    <source>
        <dbReference type="EMBL" id="BBZ61756.1"/>
    </source>
</evidence>
<dbReference type="AlphaFoldDB" id="A0AAD1J0H0"/>
<keyword evidence="1" id="KW-0223">Dioxygenase</keyword>
<dbReference type="InterPro" id="IPR011051">
    <property type="entry name" value="RmlC_Cupin_sf"/>
</dbReference>
<dbReference type="CDD" id="cd02216">
    <property type="entry name" value="cupin_GDO-like_N"/>
    <property type="match status" value="1"/>
</dbReference>
<feature type="domain" description="Cupin type-2" evidence="3">
    <location>
        <begin position="101"/>
        <end position="170"/>
    </location>
</feature>
<evidence type="ECO:0000313" key="5">
    <source>
        <dbReference type="Proteomes" id="UP000466039"/>
    </source>
</evidence>
<feature type="domain" description="Cupin type-2" evidence="3">
    <location>
        <begin position="269"/>
        <end position="336"/>
    </location>
</feature>
<keyword evidence="5" id="KW-1185">Reference proteome</keyword>
<evidence type="ECO:0000256" key="2">
    <source>
        <dbReference type="ARBA" id="ARBA00023002"/>
    </source>
</evidence>
<dbReference type="Proteomes" id="UP000466039">
    <property type="component" value="Chromosome"/>
</dbReference>
<keyword evidence="2" id="KW-0560">Oxidoreductase</keyword>
<sequence length="371" mass="41661">MFCKTEKVGLMSTAEISGLHEFDAELEAANLRGQWIYDEMLESVVGGPKPAGVPFLWRWQDVHAKLLKSCDVMPESLTARRNLSFINPDARGTTHTINMGMQMLKPGEIAYAHRHTMAALRFAIQGGPGLVTVVDGEPCQMDTYDLVLTPRWTWHDHENATSENVVWLDVLDIGLVLGLNVPFYEPYGEKRQPQREDPGEHLADRGGMLRPAWEQVKAANFPYRYPWRDVERQLQRMAGLAGSPYDGVVLRYANPVTGGSTMPTLDCWVQLLRPGQQTEAHRHTSSSVYFVVRGEGTTVVDGVELDWGPHDSFVVPNWSTHHFVNRSAENALLFSVNDIPTLKALDLYYEEPELSLGTQPFPPVPANLRAR</sequence>
<dbReference type="PANTHER" id="PTHR41517:SF1">
    <property type="entry name" value="CUPIN"/>
    <property type="match status" value="1"/>
</dbReference>
<dbReference type="InterPro" id="IPR047183">
    <property type="entry name" value="GDO-like"/>
</dbReference>
<dbReference type="CDD" id="cd06992">
    <property type="entry name" value="cupin_GDO-like_C"/>
    <property type="match status" value="1"/>
</dbReference>
<accession>A0AAD1J0H0</accession>
<dbReference type="InterPro" id="IPR013096">
    <property type="entry name" value="Cupin_2"/>
</dbReference>
<evidence type="ECO:0000256" key="1">
    <source>
        <dbReference type="ARBA" id="ARBA00022964"/>
    </source>
</evidence>
<name>A0AAD1J0H0_MYCMB</name>
<dbReference type="Pfam" id="PF07883">
    <property type="entry name" value="Cupin_2"/>
    <property type="match status" value="2"/>
</dbReference>